<gene>
    <name evidence="1" type="ORF">HNR28_002145</name>
</gene>
<dbReference type="InterPro" id="IPR018511">
    <property type="entry name" value="Hemolysin-typ_Ca-bd_CS"/>
</dbReference>
<evidence type="ECO:0000313" key="2">
    <source>
        <dbReference type="Proteomes" id="UP000541136"/>
    </source>
</evidence>
<dbReference type="SUPFAM" id="SSF51120">
    <property type="entry name" value="beta-Roll"/>
    <property type="match status" value="1"/>
</dbReference>
<dbReference type="Pfam" id="PF00353">
    <property type="entry name" value="HemolysinCabind"/>
    <property type="match status" value="1"/>
</dbReference>
<sequence>MANPFFNATYYLAHNSDVAKAVAGLPADQQFAIAEQHYDLHGAEEGRAPNAWFDAVAYLNANPDLQPNGVTVATALAHYAAYGWDEGRTFNSDPALVPSNFTASAYAVANPDVATALGITDTSALTQEQTNQLLSHYLSHGITEGRAGAGAEFGALVGATGIEITGLVANGATAPYTWTGSVGNDLFLLNIASYSDPANLNGLKINGVQGTDTLKITGANAVMAPTLLSIENVSVALAADAGLTANGVQNLTVAGGHDFAYTGSLLQTLSIDSGNFTGAFNNVDGAQNVLNATVTGAAGGLVVNGVETLNVTLGEDAGTFGIASNGIQGTTLAINLDGGKADVAQIVDLKSSGSGDLASVVVNAADLASDLKINDIGDLQNVKSISVTTGAGDDTLDLTSVAAGATVTVNSGAGVDTITVDVSGATGAKVTIDAGADNDTITVTAAVDSTVTVNGGAGNDTINGSVGTDTLTGGAGADAFVFGSGDALVHTTNVDSVTSLSGWDIVTDFKNVTVDATVETVTVTDLSAVATGPLAGVGAVTNGIITSFETGFLATHTTLQSIVEALNDVVGTEHDGLAFSFGGNAYVWMQGADDSVFTDDSLVQLTGV</sequence>
<name>A0A7W9TNP1_CASDE</name>
<protein>
    <recommendedName>
        <fullName evidence="3">Calcium-binding protein</fullName>
    </recommendedName>
</protein>
<comment type="caution">
    <text evidence="1">The sequence shown here is derived from an EMBL/GenBank/DDBJ whole genome shotgun (WGS) entry which is preliminary data.</text>
</comment>
<dbReference type="RefSeq" id="WP_151025075.1">
    <property type="nucleotide sequence ID" value="NZ_JACHIB010000011.1"/>
</dbReference>
<dbReference type="InterPro" id="IPR001343">
    <property type="entry name" value="Hemolysn_Ca-bd"/>
</dbReference>
<dbReference type="Proteomes" id="UP000541136">
    <property type="component" value="Unassembled WGS sequence"/>
</dbReference>
<dbReference type="Gene3D" id="2.150.10.10">
    <property type="entry name" value="Serralysin-like metalloprotease, C-terminal"/>
    <property type="match status" value="1"/>
</dbReference>
<dbReference type="InterPro" id="IPR011049">
    <property type="entry name" value="Serralysin-like_metalloprot_C"/>
</dbReference>
<organism evidence="1 2">
    <name type="scientific">Castellaniella defragrans</name>
    <name type="common">Alcaligenes defragrans</name>
    <dbReference type="NCBI Taxonomy" id="75697"/>
    <lineage>
        <taxon>Bacteria</taxon>
        <taxon>Pseudomonadati</taxon>
        <taxon>Pseudomonadota</taxon>
        <taxon>Betaproteobacteria</taxon>
        <taxon>Burkholderiales</taxon>
        <taxon>Alcaligenaceae</taxon>
        <taxon>Castellaniella</taxon>
    </lineage>
</organism>
<evidence type="ECO:0008006" key="3">
    <source>
        <dbReference type="Google" id="ProtNLM"/>
    </source>
</evidence>
<dbReference type="AlphaFoldDB" id="A0A7W9TNP1"/>
<evidence type="ECO:0000313" key="1">
    <source>
        <dbReference type="EMBL" id="MBB6084100.1"/>
    </source>
</evidence>
<proteinExistence type="predicted"/>
<accession>A0A7W9TNP1</accession>
<dbReference type="GO" id="GO:0005509">
    <property type="term" value="F:calcium ion binding"/>
    <property type="evidence" value="ECO:0007669"/>
    <property type="project" value="InterPro"/>
</dbReference>
<dbReference type="PRINTS" id="PR00313">
    <property type="entry name" value="CABNDNGRPT"/>
</dbReference>
<reference evidence="1 2" key="1">
    <citation type="submission" date="2020-08" db="EMBL/GenBank/DDBJ databases">
        <title>Genomic Encyclopedia of Type Strains, Phase IV (KMG-IV): sequencing the most valuable type-strain genomes for metagenomic binning, comparative biology and taxonomic classification.</title>
        <authorList>
            <person name="Goeker M."/>
        </authorList>
    </citation>
    <scope>NUCLEOTIDE SEQUENCE [LARGE SCALE GENOMIC DNA]</scope>
    <source>
        <strain evidence="1 2">DSM 12141</strain>
    </source>
</reference>
<dbReference type="PROSITE" id="PS00330">
    <property type="entry name" value="HEMOLYSIN_CALCIUM"/>
    <property type="match status" value="1"/>
</dbReference>
<dbReference type="EMBL" id="JACHIB010000011">
    <property type="protein sequence ID" value="MBB6084100.1"/>
    <property type="molecule type" value="Genomic_DNA"/>
</dbReference>